<reference evidence="8 9" key="1">
    <citation type="journal article" date="2019" name="Int. J. Syst. Evol. Microbiol.">
        <title>The Global Catalogue of Microorganisms (GCM) 10K type strain sequencing project: providing services to taxonomists for standard genome sequencing and annotation.</title>
        <authorList>
            <consortium name="The Broad Institute Genomics Platform"/>
            <consortium name="The Broad Institute Genome Sequencing Center for Infectious Disease"/>
            <person name="Wu L."/>
            <person name="Ma J."/>
        </authorList>
    </citation>
    <scope>NUCLEOTIDE SEQUENCE [LARGE SCALE GENOMIC DNA]</scope>
    <source>
        <strain evidence="8 9">JCM 16026</strain>
    </source>
</reference>
<dbReference type="RefSeq" id="WP_344339419.1">
    <property type="nucleotide sequence ID" value="NZ_BAAAQT010000001.1"/>
</dbReference>
<feature type="domain" description="Response regulatory" evidence="7">
    <location>
        <begin position="9"/>
        <end position="123"/>
    </location>
</feature>
<dbReference type="SUPFAM" id="SSF46894">
    <property type="entry name" value="C-terminal effector domain of the bipartite response regulators"/>
    <property type="match status" value="1"/>
</dbReference>
<keyword evidence="1 5" id="KW-0597">Phosphoprotein</keyword>
<dbReference type="InterPro" id="IPR039420">
    <property type="entry name" value="WalR-like"/>
</dbReference>
<keyword evidence="3" id="KW-0238">DNA-binding</keyword>
<dbReference type="InterPro" id="IPR001789">
    <property type="entry name" value="Sig_transdc_resp-reg_receiver"/>
</dbReference>
<dbReference type="CDD" id="cd17535">
    <property type="entry name" value="REC_NarL-like"/>
    <property type="match status" value="1"/>
</dbReference>
<evidence type="ECO:0000313" key="9">
    <source>
        <dbReference type="Proteomes" id="UP001501599"/>
    </source>
</evidence>
<dbReference type="EMBL" id="BAAAQT010000001">
    <property type="protein sequence ID" value="GAA2170722.1"/>
    <property type="molecule type" value="Genomic_DNA"/>
</dbReference>
<evidence type="ECO:0000256" key="3">
    <source>
        <dbReference type="ARBA" id="ARBA00023125"/>
    </source>
</evidence>
<name>A0ABN3AJ28_9MICO</name>
<feature type="domain" description="HTH luxR-type" evidence="6">
    <location>
        <begin position="151"/>
        <end position="216"/>
    </location>
</feature>
<sequence length="218" mass="22034">MSGAEGVVRVVVADDHAAVRAGIAAVLAADPGIEVVGEAADGRAAVQQATALRPDVVLMDVRMPRLDGIAATQEVVALGVAVLVLTTYDVDEHVDGALAAGASGYLLKTAEPDALIAGVRRVASGEGVLAPEVTMRVLARVRAAAPIAVAQPAGIDDLTGREREVLVGLGAGLSNAQLALRLGISEPTIKTHVSRVLAKLGAPSRMRAAVIARDAGIA</sequence>
<dbReference type="SMART" id="SM00421">
    <property type="entry name" value="HTH_LUXR"/>
    <property type="match status" value="1"/>
</dbReference>
<keyword evidence="4" id="KW-0804">Transcription</keyword>
<dbReference type="Pfam" id="PF00072">
    <property type="entry name" value="Response_reg"/>
    <property type="match status" value="1"/>
</dbReference>
<dbReference type="PRINTS" id="PR00038">
    <property type="entry name" value="HTHLUXR"/>
</dbReference>
<dbReference type="PROSITE" id="PS50043">
    <property type="entry name" value="HTH_LUXR_2"/>
    <property type="match status" value="1"/>
</dbReference>
<evidence type="ECO:0000256" key="2">
    <source>
        <dbReference type="ARBA" id="ARBA00023015"/>
    </source>
</evidence>
<gene>
    <name evidence="8" type="ORF">GCM10009846_02090</name>
</gene>
<dbReference type="PANTHER" id="PTHR43214">
    <property type="entry name" value="TWO-COMPONENT RESPONSE REGULATOR"/>
    <property type="match status" value="1"/>
</dbReference>
<evidence type="ECO:0000313" key="8">
    <source>
        <dbReference type="EMBL" id="GAA2170722.1"/>
    </source>
</evidence>
<evidence type="ECO:0000256" key="4">
    <source>
        <dbReference type="ARBA" id="ARBA00023163"/>
    </source>
</evidence>
<dbReference type="PANTHER" id="PTHR43214:SF24">
    <property type="entry name" value="TRANSCRIPTIONAL REGULATORY PROTEIN NARL-RELATED"/>
    <property type="match status" value="1"/>
</dbReference>
<dbReference type="InterPro" id="IPR016032">
    <property type="entry name" value="Sig_transdc_resp-reg_C-effctor"/>
</dbReference>
<dbReference type="PROSITE" id="PS50110">
    <property type="entry name" value="RESPONSE_REGULATORY"/>
    <property type="match status" value="1"/>
</dbReference>
<keyword evidence="2" id="KW-0805">Transcription regulation</keyword>
<dbReference type="Proteomes" id="UP001501599">
    <property type="component" value="Unassembled WGS sequence"/>
</dbReference>
<organism evidence="8 9">
    <name type="scientific">Agrococcus versicolor</name>
    <dbReference type="NCBI Taxonomy" id="501482"/>
    <lineage>
        <taxon>Bacteria</taxon>
        <taxon>Bacillati</taxon>
        <taxon>Actinomycetota</taxon>
        <taxon>Actinomycetes</taxon>
        <taxon>Micrococcales</taxon>
        <taxon>Microbacteriaceae</taxon>
        <taxon>Agrococcus</taxon>
    </lineage>
</organism>
<evidence type="ECO:0000259" key="7">
    <source>
        <dbReference type="PROSITE" id="PS50110"/>
    </source>
</evidence>
<dbReference type="SUPFAM" id="SSF52172">
    <property type="entry name" value="CheY-like"/>
    <property type="match status" value="1"/>
</dbReference>
<dbReference type="InterPro" id="IPR058245">
    <property type="entry name" value="NreC/VraR/RcsB-like_REC"/>
</dbReference>
<dbReference type="Pfam" id="PF00196">
    <property type="entry name" value="GerE"/>
    <property type="match status" value="1"/>
</dbReference>
<dbReference type="Gene3D" id="3.40.50.2300">
    <property type="match status" value="1"/>
</dbReference>
<dbReference type="InterPro" id="IPR000792">
    <property type="entry name" value="Tscrpt_reg_LuxR_C"/>
</dbReference>
<feature type="modified residue" description="4-aspartylphosphate" evidence="5">
    <location>
        <position position="60"/>
    </location>
</feature>
<dbReference type="InterPro" id="IPR011006">
    <property type="entry name" value="CheY-like_superfamily"/>
</dbReference>
<evidence type="ECO:0000259" key="6">
    <source>
        <dbReference type="PROSITE" id="PS50043"/>
    </source>
</evidence>
<dbReference type="SMART" id="SM00448">
    <property type="entry name" value="REC"/>
    <property type="match status" value="1"/>
</dbReference>
<accession>A0ABN3AJ28</accession>
<dbReference type="CDD" id="cd06170">
    <property type="entry name" value="LuxR_C_like"/>
    <property type="match status" value="1"/>
</dbReference>
<evidence type="ECO:0000256" key="5">
    <source>
        <dbReference type="PROSITE-ProRule" id="PRU00169"/>
    </source>
</evidence>
<evidence type="ECO:0000256" key="1">
    <source>
        <dbReference type="ARBA" id="ARBA00022553"/>
    </source>
</evidence>
<proteinExistence type="predicted"/>
<protein>
    <submittedName>
        <fullName evidence="8">Response regulator transcription factor</fullName>
    </submittedName>
</protein>
<keyword evidence="9" id="KW-1185">Reference proteome</keyword>
<comment type="caution">
    <text evidence="8">The sequence shown here is derived from an EMBL/GenBank/DDBJ whole genome shotgun (WGS) entry which is preliminary data.</text>
</comment>